<dbReference type="RefSeq" id="WP_145241585.1">
    <property type="nucleotide sequence ID" value="NZ_CP036273.1"/>
</dbReference>
<dbReference type="InterPro" id="IPR011006">
    <property type="entry name" value="CheY-like_superfamily"/>
</dbReference>
<protein>
    <submittedName>
        <fullName evidence="4">Phosphoserine phosphatase RsbP</fullName>
        <ecNumber evidence="4">3.1.3.3</ecNumber>
    </submittedName>
</protein>
<dbReference type="SMART" id="SM00448">
    <property type="entry name" value="REC"/>
    <property type="match status" value="1"/>
</dbReference>
<evidence type="ECO:0000313" key="4">
    <source>
        <dbReference type="EMBL" id="QDU22123.1"/>
    </source>
</evidence>
<keyword evidence="5" id="KW-1185">Reference proteome</keyword>
<proteinExistence type="predicted"/>
<evidence type="ECO:0000313" key="5">
    <source>
        <dbReference type="Proteomes" id="UP000319576"/>
    </source>
</evidence>
<evidence type="ECO:0000259" key="3">
    <source>
        <dbReference type="PROSITE" id="PS50110"/>
    </source>
</evidence>
<dbReference type="PROSITE" id="PS50110">
    <property type="entry name" value="RESPONSE_REGULATORY"/>
    <property type="match status" value="1"/>
</dbReference>
<sequence length="409" mass="44927">MPVAPSQPAPVRVLLVDDQPIVGQTVRQMLAGEPDVAFEYCADPAAALDVAAEFRPTVVLQDLVMPDVDGLLLVKFFRANPATRDVPLVVLSSKEEPVIKARAFALGANDYMVKLPDKLEVVARVKYHSRGYTALLERNEAYRRLAESQKELAAELRQASRYVQSLLPPKLTTGSVRIDWRFVPSTQLAGDMFGHHWLDADHLAVFLLDVSGHGVGSALLAVSVCNLLMAKSLPDTNIRDPAAVVSKLNDSFPMDRQDGKYFTIWYGVYRPADRTLTYCNAGHPPALLCHAGQVEQLAADGPAAGMMPGMPYDNRTVPVPPDARLVVFSDGVFEIEVAATRQMWPFEDFLGYLGGLIGREGMIEEQLAHSRTLSGRETLDDDFSMMEVCFPAGDHEAKRKKKPPAERGA</sequence>
<keyword evidence="1 4" id="KW-0378">Hydrolase</keyword>
<dbReference type="PANTHER" id="PTHR43156">
    <property type="entry name" value="STAGE II SPORULATION PROTEIN E-RELATED"/>
    <property type="match status" value="1"/>
</dbReference>
<keyword evidence="2" id="KW-0597">Phosphoprotein</keyword>
<dbReference type="KEGG" id="uli:ETAA1_40990"/>
<dbReference type="SUPFAM" id="SSF52172">
    <property type="entry name" value="CheY-like"/>
    <property type="match status" value="1"/>
</dbReference>
<dbReference type="SUPFAM" id="SSF81606">
    <property type="entry name" value="PP2C-like"/>
    <property type="match status" value="1"/>
</dbReference>
<dbReference type="Gene3D" id="3.40.50.2300">
    <property type="match status" value="1"/>
</dbReference>
<evidence type="ECO:0000256" key="2">
    <source>
        <dbReference type="PROSITE-ProRule" id="PRU00169"/>
    </source>
</evidence>
<evidence type="ECO:0000256" key="1">
    <source>
        <dbReference type="ARBA" id="ARBA00022801"/>
    </source>
</evidence>
<dbReference type="Pfam" id="PF00072">
    <property type="entry name" value="Response_reg"/>
    <property type="match status" value="1"/>
</dbReference>
<dbReference type="Pfam" id="PF07228">
    <property type="entry name" value="SpoIIE"/>
    <property type="match status" value="1"/>
</dbReference>
<gene>
    <name evidence="4" type="primary">rsbP</name>
    <name evidence="4" type="ORF">ETAA1_40990</name>
</gene>
<name>A0A517XX94_9BACT</name>
<organism evidence="4 5">
    <name type="scientific">Urbifossiella limnaea</name>
    <dbReference type="NCBI Taxonomy" id="2528023"/>
    <lineage>
        <taxon>Bacteria</taxon>
        <taxon>Pseudomonadati</taxon>
        <taxon>Planctomycetota</taxon>
        <taxon>Planctomycetia</taxon>
        <taxon>Gemmatales</taxon>
        <taxon>Gemmataceae</taxon>
        <taxon>Urbifossiella</taxon>
    </lineage>
</organism>
<dbReference type="Gene3D" id="3.60.40.10">
    <property type="entry name" value="PPM-type phosphatase domain"/>
    <property type="match status" value="1"/>
</dbReference>
<feature type="modified residue" description="4-aspartylphosphate" evidence="2">
    <location>
        <position position="62"/>
    </location>
</feature>
<accession>A0A517XX94</accession>
<reference evidence="4 5" key="1">
    <citation type="submission" date="2019-02" db="EMBL/GenBank/DDBJ databases">
        <title>Deep-cultivation of Planctomycetes and their phenomic and genomic characterization uncovers novel biology.</title>
        <authorList>
            <person name="Wiegand S."/>
            <person name="Jogler M."/>
            <person name="Boedeker C."/>
            <person name="Pinto D."/>
            <person name="Vollmers J."/>
            <person name="Rivas-Marin E."/>
            <person name="Kohn T."/>
            <person name="Peeters S.H."/>
            <person name="Heuer A."/>
            <person name="Rast P."/>
            <person name="Oberbeckmann S."/>
            <person name="Bunk B."/>
            <person name="Jeske O."/>
            <person name="Meyerdierks A."/>
            <person name="Storesund J.E."/>
            <person name="Kallscheuer N."/>
            <person name="Luecker S."/>
            <person name="Lage O.M."/>
            <person name="Pohl T."/>
            <person name="Merkel B.J."/>
            <person name="Hornburger P."/>
            <person name="Mueller R.-W."/>
            <person name="Bruemmer F."/>
            <person name="Labrenz M."/>
            <person name="Spormann A.M."/>
            <person name="Op den Camp H."/>
            <person name="Overmann J."/>
            <person name="Amann R."/>
            <person name="Jetten M.S.M."/>
            <person name="Mascher T."/>
            <person name="Medema M.H."/>
            <person name="Devos D.P."/>
            <person name="Kaster A.-K."/>
            <person name="Ovreas L."/>
            <person name="Rohde M."/>
            <person name="Galperin M.Y."/>
            <person name="Jogler C."/>
        </authorList>
    </citation>
    <scope>NUCLEOTIDE SEQUENCE [LARGE SCALE GENOMIC DNA]</scope>
    <source>
        <strain evidence="4 5">ETA_A1</strain>
    </source>
</reference>
<dbReference type="PANTHER" id="PTHR43156:SF2">
    <property type="entry name" value="STAGE II SPORULATION PROTEIN E"/>
    <property type="match status" value="1"/>
</dbReference>
<dbReference type="InterPro" id="IPR052016">
    <property type="entry name" value="Bact_Sigma-Reg"/>
</dbReference>
<feature type="domain" description="Response regulatory" evidence="3">
    <location>
        <begin position="12"/>
        <end position="129"/>
    </location>
</feature>
<dbReference type="Proteomes" id="UP000319576">
    <property type="component" value="Chromosome"/>
</dbReference>
<dbReference type="AlphaFoldDB" id="A0A517XX94"/>
<dbReference type="InterPro" id="IPR001932">
    <property type="entry name" value="PPM-type_phosphatase-like_dom"/>
</dbReference>
<dbReference type="OrthoDB" id="20101at2"/>
<dbReference type="GO" id="GO:0000160">
    <property type="term" value="P:phosphorelay signal transduction system"/>
    <property type="evidence" value="ECO:0007669"/>
    <property type="project" value="InterPro"/>
</dbReference>
<dbReference type="EC" id="3.1.3.3" evidence="4"/>
<dbReference type="GO" id="GO:0016791">
    <property type="term" value="F:phosphatase activity"/>
    <property type="evidence" value="ECO:0007669"/>
    <property type="project" value="TreeGrafter"/>
</dbReference>
<dbReference type="InterPro" id="IPR001789">
    <property type="entry name" value="Sig_transdc_resp-reg_receiver"/>
</dbReference>
<dbReference type="EMBL" id="CP036273">
    <property type="protein sequence ID" value="QDU22123.1"/>
    <property type="molecule type" value="Genomic_DNA"/>
</dbReference>
<dbReference type="SMART" id="SM00331">
    <property type="entry name" value="PP2C_SIG"/>
    <property type="match status" value="1"/>
</dbReference>
<dbReference type="InterPro" id="IPR036457">
    <property type="entry name" value="PPM-type-like_dom_sf"/>
</dbReference>